<proteinExistence type="predicted"/>
<gene>
    <name evidence="1" type="ORF">SAMN05216282_11381</name>
</gene>
<protein>
    <submittedName>
        <fullName evidence="1">Uncharacterized protein</fullName>
    </submittedName>
</protein>
<dbReference type="Proteomes" id="UP000198701">
    <property type="component" value="Unassembled WGS sequence"/>
</dbReference>
<reference evidence="1 2" key="1">
    <citation type="submission" date="2016-10" db="EMBL/GenBank/DDBJ databases">
        <authorList>
            <person name="de Groot N.N."/>
        </authorList>
    </citation>
    <scope>NUCLEOTIDE SEQUENCE [LARGE SCALE GENOMIC DNA]</scope>
    <source>
        <strain evidence="1 2">CGMCC 1.5382</strain>
    </source>
</reference>
<feature type="non-terminal residue" evidence="1">
    <location>
        <position position="1"/>
    </location>
</feature>
<sequence>SGISSAKAQRMLGWTAKRSWRDYLDADGKALPRG</sequence>
<accession>A0A1G9EUN6</accession>
<evidence type="ECO:0000313" key="1">
    <source>
        <dbReference type="EMBL" id="SDK79715.1"/>
    </source>
</evidence>
<keyword evidence="2" id="KW-1185">Reference proteome</keyword>
<evidence type="ECO:0000313" key="2">
    <source>
        <dbReference type="Proteomes" id="UP000198701"/>
    </source>
</evidence>
<organism evidence="1 2">
    <name type="scientific">Cryobacterium psychrotolerans</name>
    <dbReference type="NCBI Taxonomy" id="386301"/>
    <lineage>
        <taxon>Bacteria</taxon>
        <taxon>Bacillati</taxon>
        <taxon>Actinomycetota</taxon>
        <taxon>Actinomycetes</taxon>
        <taxon>Micrococcales</taxon>
        <taxon>Microbacteriaceae</taxon>
        <taxon>Cryobacterium</taxon>
    </lineage>
</organism>
<dbReference type="AlphaFoldDB" id="A0A1G9EUN6"/>
<name>A0A1G9EUN6_9MICO</name>
<dbReference type="EMBL" id="FNFU01000013">
    <property type="protein sequence ID" value="SDK79715.1"/>
    <property type="molecule type" value="Genomic_DNA"/>
</dbReference>